<dbReference type="STRING" id="154538.A0A1M2VAF5"/>
<dbReference type="PANTHER" id="PTHR31001">
    <property type="entry name" value="UNCHARACTERIZED TRANSCRIPTIONAL REGULATORY PROTEIN"/>
    <property type="match status" value="1"/>
</dbReference>
<feature type="compositionally biased region" description="Low complexity" evidence="3">
    <location>
        <begin position="60"/>
        <end position="86"/>
    </location>
</feature>
<keyword evidence="2" id="KW-0539">Nucleus</keyword>
<evidence type="ECO:0000256" key="1">
    <source>
        <dbReference type="ARBA" id="ARBA00004123"/>
    </source>
</evidence>
<dbReference type="OMA" id="RHKYGAS"/>
<name>A0A1M2VAF5_TRAPU</name>
<dbReference type="InterPro" id="IPR007219">
    <property type="entry name" value="XnlR_reg_dom"/>
</dbReference>
<evidence type="ECO:0000313" key="5">
    <source>
        <dbReference type="EMBL" id="OJT04515.1"/>
    </source>
</evidence>
<proteinExistence type="predicted"/>
<accession>A0A1M2VAF5</accession>
<dbReference type="GO" id="GO:0008270">
    <property type="term" value="F:zinc ion binding"/>
    <property type="evidence" value="ECO:0007669"/>
    <property type="project" value="InterPro"/>
</dbReference>
<sequence length="769" mass="84321">MLSEARRKTAADAEQLRKRVSELEGALQRLQATVSDDPHPLLRGDKAPAPIRLEDPPPASSSSASGSTPPQADSSSSPTTIGSTPPQTEEASDEEADSLDAYVGTLTLGTRGEARFFGQTSRSEYLIHAPERLAAYAPPTLPRLTNISIDEANKELDVFCTSNDVADDIMKCLPPISKAMHLCEMFFEYSKFLWFPVPRDYIMDEVIPLFYHPEAYTDKCHVAKKHGIALLCMIFALAMLFDTNMPPYAAEAHEWYLIARIALRWAPPAYDTTLASLQALIYMSLYLEMSDCEPAHTGSHKAWMQIRQATSLGQSIGLHVNSRKWQLDHEAAAKRGRIFWQLATYDAWLSFGYGRPPSISLSFVDCDVPKEADAVVNEEDGTYHAWCWQFTRVMHAVMTATSGAKPPTYAKVFELDRRIRDFPVPPALRIPCGPQEKKVEPIALTMQRLLVTVHKETTLLNLHRPYFSLAVKEASDDPLRHKYGASVLSIYRSAWRILTTMQSAYRAAPGITSRYGLVWSHSLACAILLCLLITRASKSTLAAPCLIELDKICALFEDAAGQSQVASNNLEVIRKLRKQAQTAMTNVRVDDAAAIAQELDRLGGKTQLIQTVGERELHCPSRPTPVKTGPTSFEVTSMFAEGNTYGAQLQPTVALDTDMLSFDAPGPVNGNGNVNGAQLNGFQTNGNGHMNGVPMDAAPFDFGFPLSGGFPDMVQGQAGAPPMADFDLSGGVAWDPSLNGWLPSNADFLQPNVADAEATWQALVEQLGI</sequence>
<feature type="domain" description="Xylanolytic transcriptional activator regulatory" evidence="4">
    <location>
        <begin position="302"/>
        <end position="375"/>
    </location>
</feature>
<comment type="subcellular location">
    <subcellularLocation>
        <location evidence="1">Nucleus</location>
    </subcellularLocation>
</comment>
<organism evidence="5 6">
    <name type="scientific">Trametes pubescens</name>
    <name type="common">White-rot fungus</name>
    <dbReference type="NCBI Taxonomy" id="154538"/>
    <lineage>
        <taxon>Eukaryota</taxon>
        <taxon>Fungi</taxon>
        <taxon>Dikarya</taxon>
        <taxon>Basidiomycota</taxon>
        <taxon>Agaricomycotina</taxon>
        <taxon>Agaricomycetes</taxon>
        <taxon>Polyporales</taxon>
        <taxon>Polyporaceae</taxon>
        <taxon>Trametes</taxon>
    </lineage>
</organism>
<comment type="caution">
    <text evidence="5">The sequence shown here is derived from an EMBL/GenBank/DDBJ whole genome shotgun (WGS) entry which is preliminary data.</text>
</comment>
<evidence type="ECO:0000259" key="4">
    <source>
        <dbReference type="SMART" id="SM00906"/>
    </source>
</evidence>
<keyword evidence="6" id="KW-1185">Reference proteome</keyword>
<dbReference type="InterPro" id="IPR050613">
    <property type="entry name" value="Sec_Metabolite_Reg"/>
</dbReference>
<evidence type="ECO:0000313" key="6">
    <source>
        <dbReference type="Proteomes" id="UP000184267"/>
    </source>
</evidence>
<dbReference type="CDD" id="cd12148">
    <property type="entry name" value="fungal_TF_MHR"/>
    <property type="match status" value="1"/>
</dbReference>
<evidence type="ECO:0000256" key="3">
    <source>
        <dbReference type="SAM" id="MobiDB-lite"/>
    </source>
</evidence>
<dbReference type="OrthoDB" id="424974at2759"/>
<feature type="region of interest" description="Disordered" evidence="3">
    <location>
        <begin position="29"/>
        <end position="96"/>
    </location>
</feature>
<feature type="compositionally biased region" description="Basic and acidic residues" evidence="3">
    <location>
        <begin position="36"/>
        <end position="46"/>
    </location>
</feature>
<dbReference type="Proteomes" id="UP000184267">
    <property type="component" value="Unassembled WGS sequence"/>
</dbReference>
<dbReference type="GO" id="GO:0005634">
    <property type="term" value="C:nucleus"/>
    <property type="evidence" value="ECO:0007669"/>
    <property type="project" value="UniProtKB-SubCell"/>
</dbReference>
<dbReference type="AlphaFoldDB" id="A0A1M2VAF5"/>
<dbReference type="GO" id="GO:0006351">
    <property type="term" value="P:DNA-templated transcription"/>
    <property type="evidence" value="ECO:0007669"/>
    <property type="project" value="InterPro"/>
</dbReference>
<evidence type="ECO:0000256" key="2">
    <source>
        <dbReference type="ARBA" id="ARBA00023242"/>
    </source>
</evidence>
<dbReference type="PANTHER" id="PTHR31001:SF56">
    <property type="entry name" value="ZN(2)-C6 FUNGAL-TYPE DOMAIN-CONTAINING PROTEIN"/>
    <property type="match status" value="1"/>
</dbReference>
<protein>
    <recommendedName>
        <fullName evidence="4">Xylanolytic transcriptional activator regulatory domain-containing protein</fullName>
    </recommendedName>
</protein>
<reference evidence="5 6" key="1">
    <citation type="submission" date="2016-10" db="EMBL/GenBank/DDBJ databases">
        <title>Genome sequence of the basidiomycete white-rot fungus Trametes pubescens.</title>
        <authorList>
            <person name="Makela M.R."/>
            <person name="Granchi Z."/>
            <person name="Peng M."/>
            <person name="De Vries R.P."/>
            <person name="Grigoriev I."/>
            <person name="Riley R."/>
            <person name="Hilden K."/>
        </authorList>
    </citation>
    <scope>NUCLEOTIDE SEQUENCE [LARGE SCALE GENOMIC DNA]</scope>
    <source>
        <strain evidence="5 6">FBCC735</strain>
    </source>
</reference>
<dbReference type="SMART" id="SM00906">
    <property type="entry name" value="Fungal_trans"/>
    <property type="match status" value="1"/>
</dbReference>
<dbReference type="Pfam" id="PF04082">
    <property type="entry name" value="Fungal_trans"/>
    <property type="match status" value="1"/>
</dbReference>
<dbReference type="EMBL" id="MNAD01001539">
    <property type="protein sequence ID" value="OJT04515.1"/>
    <property type="molecule type" value="Genomic_DNA"/>
</dbReference>
<dbReference type="GO" id="GO:0003677">
    <property type="term" value="F:DNA binding"/>
    <property type="evidence" value="ECO:0007669"/>
    <property type="project" value="InterPro"/>
</dbReference>
<gene>
    <name evidence="5" type="ORF">TRAPUB_4785</name>
</gene>